<evidence type="ECO:0000313" key="3">
    <source>
        <dbReference type="Proteomes" id="UP000185663"/>
    </source>
</evidence>
<feature type="domain" description="STAS" evidence="1">
    <location>
        <begin position="45"/>
        <end position="149"/>
    </location>
</feature>
<evidence type="ECO:0000313" key="2">
    <source>
        <dbReference type="EMBL" id="SDR98855.1"/>
    </source>
</evidence>
<dbReference type="STRING" id="545619.SAMN04489860_0545"/>
<reference evidence="2 3" key="1">
    <citation type="submission" date="2016-10" db="EMBL/GenBank/DDBJ databases">
        <authorList>
            <person name="de Groot N.N."/>
        </authorList>
    </citation>
    <scope>NUCLEOTIDE SEQUENCE [LARGE SCALE GENOMIC DNA]</scope>
    <source>
        <strain evidence="2 3">DSM 22126</strain>
    </source>
</reference>
<dbReference type="InterPro" id="IPR058548">
    <property type="entry name" value="MlaB-like_STAS"/>
</dbReference>
<gene>
    <name evidence="2" type="ORF">SAMN04489860_0545</name>
</gene>
<dbReference type="InterPro" id="IPR002645">
    <property type="entry name" value="STAS_dom"/>
</dbReference>
<protein>
    <submittedName>
        <fullName evidence="2">Anti-anti-sigma factor</fullName>
    </submittedName>
</protein>
<dbReference type="PROSITE" id="PS50801">
    <property type="entry name" value="STAS"/>
    <property type="match status" value="1"/>
</dbReference>
<dbReference type="Gene3D" id="3.30.750.24">
    <property type="entry name" value="STAS domain"/>
    <property type="match status" value="1"/>
</dbReference>
<name>A0A1H1NJG1_9CELL</name>
<dbReference type="EMBL" id="LT629776">
    <property type="protein sequence ID" value="SDR98855.1"/>
    <property type="molecule type" value="Genomic_DNA"/>
</dbReference>
<dbReference type="CDD" id="cd07043">
    <property type="entry name" value="STAS_anti-anti-sigma_factors"/>
    <property type="match status" value="1"/>
</dbReference>
<evidence type="ECO:0000259" key="1">
    <source>
        <dbReference type="PROSITE" id="PS50801"/>
    </source>
</evidence>
<dbReference type="InterPro" id="IPR036513">
    <property type="entry name" value="STAS_dom_sf"/>
</dbReference>
<dbReference type="AlphaFoldDB" id="A0A1H1NJG1"/>
<dbReference type="Proteomes" id="UP000185663">
    <property type="component" value="Chromosome I"/>
</dbReference>
<sequence>MLIADDVGEPVQTIALHSLEAQTSCALLILEWSIESAMSDEDVASGIAYRPHEDGSLVTLWGEVDAALRTEASEAMTFLVGRHGPVVIDVERVSFIDSAGIAFVLQVYMIGREAGQPVTLRNPTREFEDMLAIIGMDGEIEITRGVTAA</sequence>
<dbReference type="SUPFAM" id="SSF52091">
    <property type="entry name" value="SpoIIaa-like"/>
    <property type="match status" value="1"/>
</dbReference>
<proteinExistence type="predicted"/>
<dbReference type="Pfam" id="PF13466">
    <property type="entry name" value="STAS_2"/>
    <property type="match status" value="1"/>
</dbReference>
<organism evidence="2 3">
    <name type="scientific">Paraoerskovia marina</name>
    <dbReference type="NCBI Taxonomy" id="545619"/>
    <lineage>
        <taxon>Bacteria</taxon>
        <taxon>Bacillati</taxon>
        <taxon>Actinomycetota</taxon>
        <taxon>Actinomycetes</taxon>
        <taxon>Micrococcales</taxon>
        <taxon>Cellulomonadaceae</taxon>
        <taxon>Paraoerskovia</taxon>
    </lineage>
</organism>
<keyword evidence="3" id="KW-1185">Reference proteome</keyword>
<dbReference type="eggNOG" id="COG1366">
    <property type="taxonomic scope" value="Bacteria"/>
</dbReference>
<accession>A0A1H1NJG1</accession>